<evidence type="ECO:0000313" key="7">
    <source>
        <dbReference type="Proteomes" id="UP000199017"/>
    </source>
</evidence>
<dbReference type="SUPFAM" id="SSF55816">
    <property type="entry name" value="5'-nucleotidase (syn. UDP-sugar hydrolase), C-terminal domain"/>
    <property type="match status" value="1"/>
</dbReference>
<dbReference type="InterPro" id="IPR006179">
    <property type="entry name" value="5_nucleotidase/apyrase"/>
</dbReference>
<evidence type="ECO:0000256" key="2">
    <source>
        <dbReference type="RuleBase" id="RU362119"/>
    </source>
</evidence>
<dbReference type="Gene3D" id="3.90.780.10">
    <property type="entry name" value="5'-Nucleotidase, C-terminal domain"/>
    <property type="match status" value="1"/>
</dbReference>
<dbReference type="GO" id="GO:0009166">
    <property type="term" value="P:nucleotide catabolic process"/>
    <property type="evidence" value="ECO:0007669"/>
    <property type="project" value="InterPro"/>
</dbReference>
<keyword evidence="7" id="KW-1185">Reference proteome</keyword>
<dbReference type="GO" id="GO:0016787">
    <property type="term" value="F:hydrolase activity"/>
    <property type="evidence" value="ECO:0007669"/>
    <property type="project" value="UniProtKB-KW"/>
</dbReference>
<evidence type="ECO:0000259" key="3">
    <source>
        <dbReference type="Pfam" id="PF00149"/>
    </source>
</evidence>
<protein>
    <submittedName>
        <fullName evidence="6">2',3'-cyclic-nucleotide 2'-phosphodiesterase/5'-or 3'-nucleotidase, 5'-nucleotidase family</fullName>
    </submittedName>
</protein>
<dbReference type="Pfam" id="PF00149">
    <property type="entry name" value="Metallophos"/>
    <property type="match status" value="1"/>
</dbReference>
<comment type="similarity">
    <text evidence="2">Belongs to the 5'-nucleotidase family.</text>
</comment>
<dbReference type="InterPro" id="IPR036907">
    <property type="entry name" value="5'-Nucleotdase_C_sf"/>
</dbReference>
<name>A0A1G8HLU3_9BACI</name>
<evidence type="ECO:0000259" key="5">
    <source>
        <dbReference type="Pfam" id="PF02872"/>
    </source>
</evidence>
<dbReference type="InterPro" id="IPR004843">
    <property type="entry name" value="Calcineurin-like_PHP"/>
</dbReference>
<dbReference type="EMBL" id="FNDU01000004">
    <property type="protein sequence ID" value="SDI07649.1"/>
    <property type="molecule type" value="Genomic_DNA"/>
</dbReference>
<dbReference type="InterPro" id="IPR001119">
    <property type="entry name" value="SLH_dom"/>
</dbReference>
<feature type="domain" description="SLH" evidence="4">
    <location>
        <begin position="56"/>
        <end position="95"/>
    </location>
</feature>
<dbReference type="InterPro" id="IPR008334">
    <property type="entry name" value="5'-Nucleotdase_C"/>
</dbReference>
<dbReference type="Pfam" id="PF02872">
    <property type="entry name" value="5_nucleotid_C"/>
    <property type="match status" value="1"/>
</dbReference>
<keyword evidence="1 2" id="KW-0732">Signal</keyword>
<dbReference type="RefSeq" id="WP_170031906.1">
    <property type="nucleotide sequence ID" value="NZ_FNDU01000004.1"/>
</dbReference>
<evidence type="ECO:0000313" key="6">
    <source>
        <dbReference type="EMBL" id="SDI07649.1"/>
    </source>
</evidence>
<proteinExistence type="inferred from homology"/>
<dbReference type="Proteomes" id="UP000199017">
    <property type="component" value="Unassembled WGS sequence"/>
</dbReference>
<dbReference type="SUPFAM" id="SSF56300">
    <property type="entry name" value="Metallo-dependent phosphatases"/>
    <property type="match status" value="1"/>
</dbReference>
<dbReference type="PANTHER" id="PTHR11575:SF24">
    <property type="entry name" value="5'-NUCLEOTIDASE"/>
    <property type="match status" value="1"/>
</dbReference>
<organism evidence="6 7">
    <name type="scientific">Alteribacillus bidgolensis</name>
    <dbReference type="NCBI Taxonomy" id="930129"/>
    <lineage>
        <taxon>Bacteria</taxon>
        <taxon>Bacillati</taxon>
        <taxon>Bacillota</taxon>
        <taxon>Bacilli</taxon>
        <taxon>Bacillales</taxon>
        <taxon>Bacillaceae</taxon>
        <taxon>Alteribacillus</taxon>
    </lineage>
</organism>
<feature type="chain" id="PRO_5011332257" evidence="2">
    <location>
        <begin position="26"/>
        <end position="631"/>
    </location>
</feature>
<feature type="signal peptide" evidence="2">
    <location>
        <begin position="1"/>
        <end position="25"/>
    </location>
</feature>
<sequence length="631" mass="69459">MLNKWTVCWCAAALLLILPISQASAAEEISREEFIKELMDTMDVPVESWEVEESHFTDVDEEFAPYAEAALELGITNGWTEKEFGTEKSVTGSQALLLSLRALQLENSYDRYDSTIKNGKHRGKAAQLGLLQNYESGPLRPNHPINEDQMDELFDRYENNFERLTFVHTNDVHGRLAADEENGEMGLAKIATIADKIENESESSLIVDLGDAFHGTNVVNFNEGEAAADVMNEIGYDALTAGNHDFNYGYERLLELDDRTDFPVLSGNVVYTESGEEFLTSTHHVRALDKTIALVGLTAADTPISTHPDNVDGLTFENEVDAAQQLVDEARKEADHVVLLTHNGYSVDQKIAEKVDGIDLILGGHSHTTIESPKKHGNTFISQAYEHSKAAGVTHMVFHKNELLTVNGHLIRDHEELEPDPEIEQIISNYEKEVEEQLSEVIGTIDTTLDGARELVRTQETNLGNLVTDAMREMTDADIAITNGGGIRDNMEAGDVTLQDVLTAFPFPNTVVAIELTGEQIIEGIEHGIRLYPEQNGGFPHISGAQFTFDPSQEPGSRIQEFTINGETLDEQETYVAATNDFLAAGGDGYESFAEGETLFESGKALSDVISDYIAAGKPIPKAEGRIIPLD</sequence>
<dbReference type="AlphaFoldDB" id="A0A1G8HLU3"/>
<feature type="domain" description="5'-Nucleotidase C-terminal" evidence="5">
    <location>
        <begin position="441"/>
        <end position="594"/>
    </location>
</feature>
<accession>A0A1G8HLU3</accession>
<dbReference type="STRING" id="930129.SAMN05216352_104320"/>
<dbReference type="PANTHER" id="PTHR11575">
    <property type="entry name" value="5'-NUCLEOTIDASE-RELATED"/>
    <property type="match status" value="1"/>
</dbReference>
<reference evidence="6 7" key="1">
    <citation type="submission" date="2016-10" db="EMBL/GenBank/DDBJ databases">
        <authorList>
            <person name="de Groot N.N."/>
        </authorList>
    </citation>
    <scope>NUCLEOTIDE SEQUENCE [LARGE SCALE GENOMIC DNA]</scope>
    <source>
        <strain evidence="7">P4B,CCM 7963,CECT 7998,DSM 25260,IBRC-M 10614,KCTC 13821</strain>
    </source>
</reference>
<dbReference type="GO" id="GO:0000166">
    <property type="term" value="F:nucleotide binding"/>
    <property type="evidence" value="ECO:0007669"/>
    <property type="project" value="UniProtKB-KW"/>
</dbReference>
<keyword evidence="2" id="KW-0547">Nucleotide-binding</keyword>
<dbReference type="CDD" id="cd00845">
    <property type="entry name" value="MPP_UshA_N_like"/>
    <property type="match status" value="1"/>
</dbReference>
<dbReference type="Gene3D" id="3.60.21.10">
    <property type="match status" value="1"/>
</dbReference>
<evidence type="ECO:0000259" key="4">
    <source>
        <dbReference type="Pfam" id="PF00395"/>
    </source>
</evidence>
<evidence type="ECO:0000256" key="1">
    <source>
        <dbReference type="ARBA" id="ARBA00022729"/>
    </source>
</evidence>
<feature type="domain" description="Calcineurin-like phosphoesterase" evidence="3">
    <location>
        <begin position="165"/>
        <end position="368"/>
    </location>
</feature>
<dbReference type="Pfam" id="PF00395">
    <property type="entry name" value="SLH"/>
    <property type="match status" value="1"/>
</dbReference>
<dbReference type="InterPro" id="IPR029052">
    <property type="entry name" value="Metallo-depent_PP-like"/>
</dbReference>
<keyword evidence="2" id="KW-0378">Hydrolase</keyword>
<gene>
    <name evidence="6" type="ORF">SAMN05216352_104320</name>
</gene>
<dbReference type="PRINTS" id="PR01607">
    <property type="entry name" value="APYRASEFAMLY"/>
</dbReference>